<protein>
    <submittedName>
        <fullName evidence="5">PucR family transcriptional regulator</fullName>
    </submittedName>
</protein>
<dbReference type="Proteomes" id="UP000295710">
    <property type="component" value="Unassembled WGS sequence"/>
</dbReference>
<evidence type="ECO:0000259" key="4">
    <source>
        <dbReference type="Pfam" id="PF17853"/>
    </source>
</evidence>
<evidence type="ECO:0000259" key="3">
    <source>
        <dbReference type="Pfam" id="PF13556"/>
    </source>
</evidence>
<organism evidence="5 6">
    <name type="scientific">Extibacter muris</name>
    <dbReference type="NCBI Taxonomy" id="1796622"/>
    <lineage>
        <taxon>Bacteria</taxon>
        <taxon>Bacillati</taxon>
        <taxon>Bacillota</taxon>
        <taxon>Clostridia</taxon>
        <taxon>Lachnospirales</taxon>
        <taxon>Lachnospiraceae</taxon>
        <taxon>Extibacter</taxon>
    </lineage>
</organism>
<name>A0A4R4FGV7_9FIRM</name>
<reference evidence="5 6" key="1">
    <citation type="journal article" date="2016" name="Nat. Microbiol.">
        <title>The Mouse Intestinal Bacterial Collection (miBC) provides host-specific insight into cultured diversity and functional potential of the gut microbiota.</title>
        <authorList>
            <person name="Lagkouvardos I."/>
            <person name="Pukall R."/>
            <person name="Abt B."/>
            <person name="Foesel B.U."/>
            <person name="Meier-Kolthoff J.P."/>
            <person name="Kumar N."/>
            <person name="Bresciani A."/>
            <person name="Martinez I."/>
            <person name="Just S."/>
            <person name="Ziegler C."/>
            <person name="Brugiroux S."/>
            <person name="Garzetti D."/>
            <person name="Wenning M."/>
            <person name="Bui T.P."/>
            <person name="Wang J."/>
            <person name="Hugenholtz F."/>
            <person name="Plugge C.M."/>
            <person name="Peterson D.A."/>
            <person name="Hornef M.W."/>
            <person name="Baines J.F."/>
            <person name="Smidt H."/>
            <person name="Walter J."/>
            <person name="Kristiansen K."/>
            <person name="Nielsen H.B."/>
            <person name="Haller D."/>
            <person name="Overmann J."/>
            <person name="Stecher B."/>
            <person name="Clavel T."/>
        </authorList>
    </citation>
    <scope>NUCLEOTIDE SEQUENCE [LARGE SCALE GENOMIC DNA]</scope>
    <source>
        <strain evidence="5 6">DSM 28560</strain>
    </source>
</reference>
<gene>
    <name evidence="5" type="ORF">E1963_07325</name>
</gene>
<dbReference type="PANTHER" id="PTHR33744:SF1">
    <property type="entry name" value="DNA-BINDING TRANSCRIPTIONAL ACTIVATOR ADER"/>
    <property type="match status" value="1"/>
</dbReference>
<comment type="similarity">
    <text evidence="1">Belongs to the CdaR family.</text>
</comment>
<accession>A0A4R4FGV7</accession>
<dbReference type="RefSeq" id="WP_132276746.1">
    <property type="nucleotide sequence ID" value="NZ_JAOBST010000108.1"/>
</dbReference>
<dbReference type="Pfam" id="PF17853">
    <property type="entry name" value="GGDEF_2"/>
    <property type="match status" value="1"/>
</dbReference>
<feature type="domain" description="PucR C-terminal helix-turn-helix" evidence="3">
    <location>
        <begin position="314"/>
        <end position="370"/>
    </location>
</feature>
<dbReference type="EMBL" id="SMMX01000005">
    <property type="protein sequence ID" value="TDA22053.1"/>
    <property type="molecule type" value="Genomic_DNA"/>
</dbReference>
<dbReference type="InterPro" id="IPR041522">
    <property type="entry name" value="CdaR_GGDEF"/>
</dbReference>
<proteinExistence type="inferred from homology"/>
<sequence>MAVELEDLYAAIKPQYDIKLHTNGCFRRMIDWIHMVEEVNFVSLLHGDELVFNSGLHYTSEEWLVQFIKELDSVHAGGLIIALEEGHMFAKETVDYCNRIRFPLFSATMTSPFIDIMRMFSAILLRNEQRDTNLIAALKNAVFYPENTELYASRLERNGFFRNMSYLVVMLSCHAYDTENGNERLEELHKSLNHAIKSGIVYEEKGLLVILLAGYEQKRVKEKMRALCRKDSNIYIGIGSQEEDMQHIYKSYHNAYTAYQLTKTAINKNFLVYEELGVYKLLADVKEKEIYPAFVQETLGSLISYDRDNKTEYTEVLRVFFENECSILHTSKALYCHKNTLAYKINKIKDLLGYDIISNENRTRIMLAFYIMKMQEN</sequence>
<dbReference type="InterPro" id="IPR012914">
    <property type="entry name" value="PucR_dom"/>
</dbReference>
<feature type="domain" description="Purine catabolism PurC-like" evidence="2">
    <location>
        <begin position="27"/>
        <end position="120"/>
    </location>
</feature>
<evidence type="ECO:0000259" key="2">
    <source>
        <dbReference type="Pfam" id="PF07905"/>
    </source>
</evidence>
<evidence type="ECO:0000313" key="5">
    <source>
        <dbReference type="EMBL" id="TDA22053.1"/>
    </source>
</evidence>
<keyword evidence="6" id="KW-1185">Reference proteome</keyword>
<dbReference type="InterPro" id="IPR025736">
    <property type="entry name" value="PucR_C-HTH_dom"/>
</dbReference>
<dbReference type="InterPro" id="IPR051448">
    <property type="entry name" value="CdaR-like_regulators"/>
</dbReference>
<dbReference type="InterPro" id="IPR042070">
    <property type="entry name" value="PucR_C-HTH_sf"/>
</dbReference>
<evidence type="ECO:0000256" key="1">
    <source>
        <dbReference type="ARBA" id="ARBA00006754"/>
    </source>
</evidence>
<dbReference type="AlphaFoldDB" id="A0A4R4FGV7"/>
<dbReference type="Pfam" id="PF13556">
    <property type="entry name" value="HTH_30"/>
    <property type="match status" value="1"/>
</dbReference>
<feature type="domain" description="CdaR GGDEF-like" evidence="4">
    <location>
        <begin position="151"/>
        <end position="260"/>
    </location>
</feature>
<evidence type="ECO:0000313" key="6">
    <source>
        <dbReference type="Proteomes" id="UP000295710"/>
    </source>
</evidence>
<dbReference type="Gene3D" id="1.10.10.2840">
    <property type="entry name" value="PucR C-terminal helix-turn-helix domain"/>
    <property type="match status" value="1"/>
</dbReference>
<dbReference type="Pfam" id="PF07905">
    <property type="entry name" value="PucR"/>
    <property type="match status" value="1"/>
</dbReference>
<dbReference type="PANTHER" id="PTHR33744">
    <property type="entry name" value="CARBOHYDRATE DIACID REGULATOR"/>
    <property type="match status" value="1"/>
</dbReference>
<comment type="caution">
    <text evidence="5">The sequence shown here is derived from an EMBL/GenBank/DDBJ whole genome shotgun (WGS) entry which is preliminary data.</text>
</comment>